<keyword evidence="1" id="KW-0472">Membrane</keyword>
<feature type="transmembrane region" description="Helical" evidence="1">
    <location>
        <begin position="173"/>
        <end position="194"/>
    </location>
</feature>
<protein>
    <submittedName>
        <fullName evidence="2">Uncharacterized protein</fullName>
    </submittedName>
</protein>
<organism evidence="2 3">
    <name type="scientific">Leptotrombidium deliense</name>
    <dbReference type="NCBI Taxonomy" id="299467"/>
    <lineage>
        <taxon>Eukaryota</taxon>
        <taxon>Metazoa</taxon>
        <taxon>Ecdysozoa</taxon>
        <taxon>Arthropoda</taxon>
        <taxon>Chelicerata</taxon>
        <taxon>Arachnida</taxon>
        <taxon>Acari</taxon>
        <taxon>Acariformes</taxon>
        <taxon>Trombidiformes</taxon>
        <taxon>Prostigmata</taxon>
        <taxon>Anystina</taxon>
        <taxon>Parasitengona</taxon>
        <taxon>Trombiculoidea</taxon>
        <taxon>Trombiculidae</taxon>
        <taxon>Leptotrombidium</taxon>
    </lineage>
</organism>
<gene>
    <name evidence="2" type="ORF">B4U80_08177</name>
</gene>
<evidence type="ECO:0000313" key="2">
    <source>
        <dbReference type="EMBL" id="RWS23177.1"/>
    </source>
</evidence>
<accession>A0A443S6L8</accession>
<comment type="caution">
    <text evidence="2">The sequence shown here is derived from an EMBL/GenBank/DDBJ whole genome shotgun (WGS) entry which is preliminary data.</text>
</comment>
<dbReference type="AlphaFoldDB" id="A0A443S6L8"/>
<reference evidence="2 3" key="1">
    <citation type="journal article" date="2018" name="Gigascience">
        <title>Genomes of trombidid mites reveal novel predicted allergens and laterally-transferred genes associated with secondary metabolism.</title>
        <authorList>
            <person name="Dong X."/>
            <person name="Chaisiri K."/>
            <person name="Xia D."/>
            <person name="Armstrong S.D."/>
            <person name="Fang Y."/>
            <person name="Donnelly M.J."/>
            <person name="Kadowaki T."/>
            <person name="McGarry J.W."/>
            <person name="Darby A.C."/>
            <person name="Makepeace B.L."/>
        </authorList>
    </citation>
    <scope>NUCLEOTIDE SEQUENCE [LARGE SCALE GENOMIC DNA]</scope>
    <source>
        <strain evidence="2">UoL-UT</strain>
    </source>
</reference>
<dbReference type="STRING" id="299467.A0A443S6L8"/>
<feature type="transmembrane region" description="Helical" evidence="1">
    <location>
        <begin position="233"/>
        <end position="256"/>
    </location>
</feature>
<sequence>IDTPGLVDGDVYYPYDVDKAVLWLADLADQVFVFFDPIGQALCKRALNLVEKINSKWSGKIRFYLSKADEAGDETDRQKVMMQIVQELCKRQGLNKCGFEMPTIYVPDLPYTRPTRCVNQIETVCDQIEKTINYTVQNTLNTLEKDCDRIIHLIDQKIDEDSNRKSQNHKRGLQNFVSITLGLSLLTLAFLNIFSIKFGFLKLLFGEKGGSVLQSYLSSVNAFWNSIPKEYHYLVNGVLVMCSLILLILSCLSLKFSATLNRKEKKQLIEWRDYVLNHIKQRRHTLYKDYLHQCINEDDCS</sequence>
<proteinExistence type="predicted"/>
<name>A0A443S6L8_9ACAR</name>
<dbReference type="Proteomes" id="UP000288716">
    <property type="component" value="Unassembled WGS sequence"/>
</dbReference>
<keyword evidence="1" id="KW-1133">Transmembrane helix</keyword>
<dbReference type="VEuPathDB" id="VectorBase:LDEU008863"/>
<evidence type="ECO:0000313" key="3">
    <source>
        <dbReference type="Proteomes" id="UP000288716"/>
    </source>
</evidence>
<keyword evidence="1" id="KW-0812">Transmembrane</keyword>
<dbReference type="InterPro" id="IPR027417">
    <property type="entry name" value="P-loop_NTPase"/>
</dbReference>
<evidence type="ECO:0000256" key="1">
    <source>
        <dbReference type="SAM" id="Phobius"/>
    </source>
</evidence>
<feature type="non-terminal residue" evidence="2">
    <location>
        <position position="1"/>
    </location>
</feature>
<dbReference type="EMBL" id="NCKV01006958">
    <property type="protein sequence ID" value="RWS23177.1"/>
    <property type="molecule type" value="Genomic_DNA"/>
</dbReference>
<keyword evidence="3" id="KW-1185">Reference proteome</keyword>
<dbReference type="Gene3D" id="3.40.50.300">
    <property type="entry name" value="P-loop containing nucleotide triphosphate hydrolases"/>
    <property type="match status" value="1"/>
</dbReference>
<dbReference type="OrthoDB" id="1716625at2759"/>